<evidence type="ECO:0000313" key="1">
    <source>
        <dbReference type="EMBL" id="ETI69898.1"/>
    </source>
</evidence>
<dbReference type="EMBL" id="ALAN01000035">
    <property type="protein sequence ID" value="ETI69898.1"/>
    <property type="molecule type" value="Genomic_DNA"/>
</dbReference>
<dbReference type="Proteomes" id="UP000018877">
    <property type="component" value="Unassembled WGS sequence"/>
</dbReference>
<dbReference type="AlphaFoldDB" id="A0AB94ISE9"/>
<keyword evidence="2" id="KW-1185">Reference proteome</keyword>
<accession>A0AB94ISE9</accession>
<sequence>MKRNQSCPSSRKITVSLHLEGWLWNVVDQVADNRSKFFRELLLDEMKEELVAQKVMAENGEITELLGEVYLSMNIYKSKLKAALAERKLVRSKIRVAAQDELRSKIMGIHLEKWLCDIAGKIAHNRSVLFKNLLIKTIKAELLQAGLVENDTFITEENAESYILLKRQLTMHVS</sequence>
<name>A0AB94ISE9_9BACI</name>
<evidence type="ECO:0000313" key="2">
    <source>
        <dbReference type="Proteomes" id="UP000018877"/>
    </source>
</evidence>
<reference evidence="1 2" key="1">
    <citation type="journal article" date="2014" name="Environ. Microbiol.">
        <title>The nitrate-ammonifying and nosZ-carrying bacterium Bacillus vireti is a potent source and sink for nitric and nitrous oxide under high nitrate conditions.</title>
        <authorList>
            <person name="Mania D."/>
            <person name="Heylen K."/>
            <person name="van Spanning R.J."/>
            <person name="Frostegard A."/>
        </authorList>
    </citation>
    <scope>NUCLEOTIDE SEQUENCE [LARGE SCALE GENOMIC DNA]</scope>
    <source>
        <strain evidence="1 2">LMG 21834</strain>
    </source>
</reference>
<proteinExistence type="predicted"/>
<organism evidence="1 2">
    <name type="scientific">Neobacillus vireti LMG 21834</name>
    <dbReference type="NCBI Taxonomy" id="1131730"/>
    <lineage>
        <taxon>Bacteria</taxon>
        <taxon>Bacillati</taxon>
        <taxon>Bacillota</taxon>
        <taxon>Bacilli</taxon>
        <taxon>Bacillales</taxon>
        <taxon>Bacillaceae</taxon>
        <taxon>Neobacillus</taxon>
    </lineage>
</organism>
<comment type="caution">
    <text evidence="1">The sequence shown here is derived from an EMBL/GenBank/DDBJ whole genome shotgun (WGS) entry which is preliminary data.</text>
</comment>
<dbReference type="RefSeq" id="WP_024027270.1">
    <property type="nucleotide sequence ID" value="NZ_ALAN01000035.1"/>
</dbReference>
<gene>
    <name evidence="1" type="ORF">BAVI_05269</name>
</gene>
<protein>
    <submittedName>
        <fullName evidence="1">Uncharacterized protein</fullName>
    </submittedName>
</protein>